<dbReference type="AlphaFoldDB" id="A0A151Z351"/>
<keyword evidence="3" id="KW-1185">Reference proteome</keyword>
<evidence type="ECO:0000313" key="3">
    <source>
        <dbReference type="Proteomes" id="UP000076078"/>
    </source>
</evidence>
<feature type="region of interest" description="Disordered" evidence="1">
    <location>
        <begin position="265"/>
        <end position="328"/>
    </location>
</feature>
<evidence type="ECO:0000313" key="2">
    <source>
        <dbReference type="EMBL" id="KYQ88375.1"/>
    </source>
</evidence>
<proteinExistence type="predicted"/>
<organism evidence="2 3">
    <name type="scientific">Tieghemostelium lacteum</name>
    <name type="common">Slime mold</name>
    <name type="synonym">Dictyostelium lacteum</name>
    <dbReference type="NCBI Taxonomy" id="361077"/>
    <lineage>
        <taxon>Eukaryota</taxon>
        <taxon>Amoebozoa</taxon>
        <taxon>Evosea</taxon>
        <taxon>Eumycetozoa</taxon>
        <taxon>Dictyostelia</taxon>
        <taxon>Dictyosteliales</taxon>
        <taxon>Raperosteliaceae</taxon>
        <taxon>Tieghemostelium</taxon>
    </lineage>
</organism>
<feature type="compositionally biased region" description="Acidic residues" evidence="1">
    <location>
        <begin position="413"/>
        <end position="422"/>
    </location>
</feature>
<protein>
    <submittedName>
        <fullName evidence="2">SAP DNA-binding domain-containing protein</fullName>
    </submittedName>
</protein>
<feature type="compositionally biased region" description="Acidic residues" evidence="1">
    <location>
        <begin position="303"/>
        <end position="320"/>
    </location>
</feature>
<feature type="region of interest" description="Disordered" evidence="1">
    <location>
        <begin position="130"/>
        <end position="158"/>
    </location>
</feature>
<comment type="caution">
    <text evidence="2">The sequence shown here is derived from an EMBL/GenBank/DDBJ whole genome shotgun (WGS) entry which is preliminary data.</text>
</comment>
<gene>
    <name evidence="2" type="ORF">DLAC_11073</name>
</gene>
<sequence length="422" mass="47546">MVGTDRKLVSEEVLYKSLSKLSLNRLTDCLSELGYTETPDQKQQALKRLVLDARELGIEDLIERLKIPLISEIGSLLELSSSNSTNETEQKSQLEEHIKKQESLEGFFYSLTPYLLNQICKSLQIKTPNLPNNSSFNTPSTPSKSTTPQIADSNNIHNTKHMVHVDEVGNAVITRLSTKSLYTRYEDPKNLYGDGAVEGQLCDTIIENLRKEILLSGVENLLSVQNQNILFQIYKELEIPMNQPNKLSDIVTNITKFLFNIIPSSSSSSSSSSSKTQHSIPSSPIPNQAKKPYPQTPSNISSSEDETTTIYSQDEDDDSEIDKPAIRPSISDIKEGITKEQLGNFLLKDLKSWLKSKNLKYNDKKPVLENRILIYLKDNAATSCSEEDDTKGRKRSISHKDKMKAKKLKESRCDDDDEIQQQ</sequence>
<dbReference type="EMBL" id="LODT01000051">
    <property type="protein sequence ID" value="KYQ88375.1"/>
    <property type="molecule type" value="Genomic_DNA"/>
</dbReference>
<dbReference type="InParanoid" id="A0A151Z351"/>
<dbReference type="GO" id="GO:0003677">
    <property type="term" value="F:DNA binding"/>
    <property type="evidence" value="ECO:0007669"/>
    <property type="project" value="UniProtKB-KW"/>
</dbReference>
<feature type="compositionally biased region" description="Low complexity" evidence="1">
    <location>
        <begin position="265"/>
        <end position="282"/>
    </location>
</feature>
<dbReference type="FunCoup" id="A0A151Z351">
    <property type="interactions" value="738"/>
</dbReference>
<keyword evidence="2" id="KW-0238">DNA-binding</keyword>
<feature type="compositionally biased region" description="Basic residues" evidence="1">
    <location>
        <begin position="392"/>
        <end position="409"/>
    </location>
</feature>
<reference evidence="2 3" key="1">
    <citation type="submission" date="2015-12" db="EMBL/GenBank/DDBJ databases">
        <title>Dictyostelia acquired genes for synthesis and detection of signals that induce cell-type specialization by lateral gene transfer from prokaryotes.</title>
        <authorList>
            <person name="Gloeckner G."/>
            <person name="Schaap P."/>
        </authorList>
    </citation>
    <scope>NUCLEOTIDE SEQUENCE [LARGE SCALE GENOMIC DNA]</scope>
    <source>
        <strain evidence="2 3">TK</strain>
    </source>
</reference>
<dbReference type="OMA" id="FITPIRT"/>
<feature type="compositionally biased region" description="Low complexity" evidence="1">
    <location>
        <begin position="130"/>
        <end position="148"/>
    </location>
</feature>
<evidence type="ECO:0000256" key="1">
    <source>
        <dbReference type="SAM" id="MobiDB-lite"/>
    </source>
</evidence>
<feature type="region of interest" description="Disordered" evidence="1">
    <location>
        <begin position="384"/>
        <end position="422"/>
    </location>
</feature>
<name>A0A151Z351_TIELA</name>
<dbReference type="Proteomes" id="UP000076078">
    <property type="component" value="Unassembled WGS sequence"/>
</dbReference>
<dbReference type="OrthoDB" id="10267915at2759"/>
<accession>A0A151Z351</accession>